<keyword evidence="3" id="KW-1185">Reference proteome</keyword>
<proteinExistence type="predicted"/>
<reference evidence="2 3" key="1">
    <citation type="submission" date="2018-03" db="EMBL/GenBank/DDBJ databases">
        <title>Genomic Encyclopedia of Archaeal and Bacterial Type Strains, Phase II (KMG-II): from individual species to whole genera.</title>
        <authorList>
            <person name="Goeker M."/>
        </authorList>
    </citation>
    <scope>NUCLEOTIDE SEQUENCE [LARGE SCALE GENOMIC DNA]</scope>
    <source>
        <strain evidence="2 3">DSM 100214</strain>
    </source>
</reference>
<dbReference type="Gene3D" id="1.20.1420.60">
    <property type="match status" value="1"/>
</dbReference>
<sequence>MFIENLEREINNGGFNQFYFNSSGDFSLETVDALLAIGASKTALIVKKANSQFPDTNILKDRGQRQEILLQIEDNAQPVWDECDTEFYKYQEHISDLLVKYIEENKEKFR</sequence>
<comment type="caution">
    <text evidence="2">The sequence shown here is derived from an EMBL/GenBank/DDBJ whole genome shotgun (WGS) entry which is preliminary data.</text>
</comment>
<evidence type="ECO:0000259" key="1">
    <source>
        <dbReference type="Pfam" id="PF14300"/>
    </source>
</evidence>
<gene>
    <name evidence="2" type="ORF">CLV62_13530</name>
</gene>
<feature type="domain" description="DNA mimic protein DMP19 C-terminal" evidence="1">
    <location>
        <begin position="3"/>
        <end position="105"/>
    </location>
</feature>
<dbReference type="AlphaFoldDB" id="A0A2V3PQS7"/>
<accession>A0A2V3PQS7</accession>
<name>A0A2V3PQS7_9BACT</name>
<dbReference type="InterPro" id="IPR025402">
    <property type="entry name" value="DMP19_C"/>
</dbReference>
<dbReference type="Pfam" id="PF14300">
    <property type="entry name" value="DMP19"/>
    <property type="match status" value="1"/>
</dbReference>
<dbReference type="RefSeq" id="WP_262509964.1">
    <property type="nucleotide sequence ID" value="NZ_QICL01000035.1"/>
</dbReference>
<evidence type="ECO:0000313" key="2">
    <source>
        <dbReference type="EMBL" id="PXV59458.1"/>
    </source>
</evidence>
<dbReference type="EMBL" id="QICL01000035">
    <property type="protein sequence ID" value="PXV59458.1"/>
    <property type="molecule type" value="Genomic_DNA"/>
</dbReference>
<evidence type="ECO:0000313" key="3">
    <source>
        <dbReference type="Proteomes" id="UP000247973"/>
    </source>
</evidence>
<organism evidence="2 3">
    <name type="scientific">Dysgonomonas alginatilytica</name>
    <dbReference type="NCBI Taxonomy" id="1605892"/>
    <lineage>
        <taxon>Bacteria</taxon>
        <taxon>Pseudomonadati</taxon>
        <taxon>Bacteroidota</taxon>
        <taxon>Bacteroidia</taxon>
        <taxon>Bacteroidales</taxon>
        <taxon>Dysgonomonadaceae</taxon>
        <taxon>Dysgonomonas</taxon>
    </lineage>
</organism>
<dbReference type="Proteomes" id="UP000247973">
    <property type="component" value="Unassembled WGS sequence"/>
</dbReference>
<protein>
    <submittedName>
        <fullName evidence="2">Uncharacterized protein DUF4375</fullName>
    </submittedName>
</protein>